<gene>
    <name evidence="1" type="ORF">BJ138DRAFT_999654</name>
</gene>
<reference evidence="1" key="1">
    <citation type="journal article" date="2021" name="New Phytol.">
        <title>Evolutionary innovations through gain and loss of genes in the ectomycorrhizal Boletales.</title>
        <authorList>
            <person name="Wu G."/>
            <person name="Miyauchi S."/>
            <person name="Morin E."/>
            <person name="Kuo A."/>
            <person name="Drula E."/>
            <person name="Varga T."/>
            <person name="Kohler A."/>
            <person name="Feng B."/>
            <person name="Cao Y."/>
            <person name="Lipzen A."/>
            <person name="Daum C."/>
            <person name="Hundley H."/>
            <person name="Pangilinan J."/>
            <person name="Johnson J."/>
            <person name="Barry K."/>
            <person name="LaButti K."/>
            <person name="Ng V."/>
            <person name="Ahrendt S."/>
            <person name="Min B."/>
            <person name="Choi I.G."/>
            <person name="Park H."/>
            <person name="Plett J.M."/>
            <person name="Magnuson J."/>
            <person name="Spatafora J.W."/>
            <person name="Nagy L.G."/>
            <person name="Henrissat B."/>
            <person name="Grigoriev I.V."/>
            <person name="Yang Z.L."/>
            <person name="Xu J."/>
            <person name="Martin F.M."/>
        </authorList>
    </citation>
    <scope>NUCLEOTIDE SEQUENCE</scope>
    <source>
        <strain evidence="1">ATCC 28755</strain>
    </source>
</reference>
<dbReference type="Proteomes" id="UP000790377">
    <property type="component" value="Unassembled WGS sequence"/>
</dbReference>
<evidence type="ECO:0000313" key="1">
    <source>
        <dbReference type="EMBL" id="KAH7914650.1"/>
    </source>
</evidence>
<proteinExistence type="predicted"/>
<evidence type="ECO:0000313" key="2">
    <source>
        <dbReference type="Proteomes" id="UP000790377"/>
    </source>
</evidence>
<keyword evidence="2" id="KW-1185">Reference proteome</keyword>
<accession>A0ACB8AN04</accession>
<sequence length="579" mass="62815">MLTGMFSRALFSGALLAAFATAQVLVDFQVAEPPPVPTNVQTCTTMILERTFGNSYGDPEIVQYTPPTDCGAAGSWSAVTLNFTVTSNGAQYDRLGVFTFQNVEIWRTSTPEPTYDGIIWTYTKDVTRYTPLFAKPGTFILELDNELATGLNGQYATTLYATFYSATEEYPTAGQSDLIIPISTMSNTSADDASVPPIFSINVTLPTNTVEVYAELYASGNGDEEFWYTNTADEYLGDLPAGTTYGSGPFREVRMLVDGQVAGVAFPYAVIFTGGINPSVWRPITSYGALDLPTYFLDLTPFVPVFADGLPHNVSLDVVSAETNHTINANWYVSGLLQVITDTSSEPTTGTITSYEVQPYAVTQTTGSVGGGDVNVTVMATRQIRIESTIVSGSGKENKVVWEQNLEYSNTQYYLDNTYVQNIVQTATGSVLSTHNGVPTVVDNFEYPLNINVTYYDITNTSESFYSTFDHSYNRQVVPAPFILGSTITERQQAAGYFTISTAGNTGNGTNNNTFAYADPKGNTYNRDVDAAYNVITYDQQSGSLAAESSLPQFPWASNAQNIPTARLPGGRQAGKQPN</sequence>
<name>A0ACB8AN04_9AGAM</name>
<comment type="caution">
    <text evidence="1">The sequence shown here is derived from an EMBL/GenBank/DDBJ whole genome shotgun (WGS) entry which is preliminary data.</text>
</comment>
<organism evidence="1 2">
    <name type="scientific">Hygrophoropsis aurantiaca</name>
    <dbReference type="NCBI Taxonomy" id="72124"/>
    <lineage>
        <taxon>Eukaryota</taxon>
        <taxon>Fungi</taxon>
        <taxon>Dikarya</taxon>
        <taxon>Basidiomycota</taxon>
        <taxon>Agaricomycotina</taxon>
        <taxon>Agaricomycetes</taxon>
        <taxon>Agaricomycetidae</taxon>
        <taxon>Boletales</taxon>
        <taxon>Coniophorineae</taxon>
        <taxon>Hygrophoropsidaceae</taxon>
        <taxon>Hygrophoropsis</taxon>
    </lineage>
</organism>
<protein>
    <submittedName>
        <fullName evidence="1">Peptide N-acetyl-beta-D-glucosaminyl asparaginase amidase A-domain-containing protein</fullName>
    </submittedName>
</protein>
<dbReference type="EMBL" id="MU267610">
    <property type="protein sequence ID" value="KAH7914650.1"/>
    <property type="molecule type" value="Genomic_DNA"/>
</dbReference>